<dbReference type="InterPro" id="IPR010582">
    <property type="entry name" value="Catalase_immune_responsive"/>
</dbReference>
<evidence type="ECO:0000259" key="11">
    <source>
        <dbReference type="SMART" id="SM01060"/>
    </source>
</evidence>
<evidence type="ECO:0000256" key="6">
    <source>
        <dbReference type="ARBA" id="ARBA00023002"/>
    </source>
</evidence>
<dbReference type="PRINTS" id="PR00067">
    <property type="entry name" value="CATALASE"/>
</dbReference>
<dbReference type="EC" id="1.11.1.6" evidence="2 9"/>
<evidence type="ECO:0000256" key="7">
    <source>
        <dbReference type="ARBA" id="ARBA00023004"/>
    </source>
</evidence>
<evidence type="ECO:0000256" key="5">
    <source>
        <dbReference type="ARBA" id="ARBA00022723"/>
    </source>
</evidence>
<comment type="similarity">
    <text evidence="9">Belongs to the catalase family.</text>
</comment>
<comment type="function">
    <text evidence="9">Decomposes hydrogen peroxide into water and oxygen; serves to protect cells from the toxic effects of hydrogen peroxide.</text>
</comment>
<dbReference type="Proteomes" id="UP001279642">
    <property type="component" value="Unassembled WGS sequence"/>
</dbReference>
<evidence type="ECO:0000256" key="9">
    <source>
        <dbReference type="PIRNR" id="PIRNR038927"/>
    </source>
</evidence>
<dbReference type="InterPro" id="IPR041399">
    <property type="entry name" value="Catalase_large_C"/>
</dbReference>
<dbReference type="PIRSF" id="PIRSF038927">
    <property type="entry name" value="Catalase_clade2"/>
    <property type="match status" value="1"/>
</dbReference>
<evidence type="ECO:0000256" key="1">
    <source>
        <dbReference type="ARBA" id="ARBA00001971"/>
    </source>
</evidence>
<keyword evidence="13" id="KW-1185">Reference proteome</keyword>
<evidence type="ECO:0000256" key="10">
    <source>
        <dbReference type="SAM" id="MobiDB-lite"/>
    </source>
</evidence>
<dbReference type="PANTHER" id="PTHR42821">
    <property type="entry name" value="CATALASE"/>
    <property type="match status" value="1"/>
</dbReference>
<dbReference type="CDD" id="cd03132">
    <property type="entry name" value="GATase1_catalase"/>
    <property type="match status" value="1"/>
</dbReference>
<dbReference type="GO" id="GO:0004096">
    <property type="term" value="F:catalase activity"/>
    <property type="evidence" value="ECO:0007669"/>
    <property type="project" value="UniProtKB-EC"/>
</dbReference>
<evidence type="ECO:0000313" key="12">
    <source>
        <dbReference type="EMBL" id="MDY0881634.1"/>
    </source>
</evidence>
<dbReference type="SMART" id="SM01060">
    <property type="entry name" value="Catalase"/>
    <property type="match status" value="1"/>
</dbReference>
<keyword evidence="8 9" id="KW-0376">Hydrogen peroxide</keyword>
<dbReference type="InterPro" id="IPR018028">
    <property type="entry name" value="Catalase"/>
</dbReference>
<evidence type="ECO:0000256" key="3">
    <source>
        <dbReference type="ARBA" id="ARBA00022559"/>
    </source>
</evidence>
<dbReference type="PROSITE" id="PS51402">
    <property type="entry name" value="CATALASE_3"/>
    <property type="match status" value="1"/>
</dbReference>
<dbReference type="SUPFAM" id="SSF56634">
    <property type="entry name" value="Heme-dependent catalase-like"/>
    <property type="match status" value="1"/>
</dbReference>
<keyword evidence="4 9" id="KW-0349">Heme</keyword>
<protein>
    <recommendedName>
        <fullName evidence="2 9">Catalase</fullName>
        <ecNumber evidence="2 9">1.11.1.6</ecNumber>
    </recommendedName>
</protein>
<dbReference type="Gene3D" id="3.40.50.880">
    <property type="match status" value="1"/>
</dbReference>
<dbReference type="Pfam" id="PF00199">
    <property type="entry name" value="Catalase"/>
    <property type="match status" value="1"/>
</dbReference>
<dbReference type="RefSeq" id="WP_320506691.1">
    <property type="nucleotide sequence ID" value="NZ_JAXCLW010000001.1"/>
</dbReference>
<dbReference type="Pfam" id="PF18011">
    <property type="entry name" value="Catalase_C"/>
    <property type="match status" value="1"/>
</dbReference>
<feature type="domain" description="Catalase core" evidence="11">
    <location>
        <begin position="45"/>
        <end position="433"/>
    </location>
</feature>
<accession>A0ABU5E7E9</accession>
<dbReference type="InterPro" id="IPR020835">
    <property type="entry name" value="Catalase_sf"/>
</dbReference>
<dbReference type="EMBL" id="JAXCLW010000001">
    <property type="protein sequence ID" value="MDY0881634.1"/>
    <property type="molecule type" value="Genomic_DNA"/>
</dbReference>
<comment type="catalytic activity">
    <reaction evidence="9">
        <text>2 H2O2 = O2 + 2 H2O</text>
        <dbReference type="Rhea" id="RHEA:20309"/>
        <dbReference type="ChEBI" id="CHEBI:15377"/>
        <dbReference type="ChEBI" id="CHEBI:15379"/>
        <dbReference type="ChEBI" id="CHEBI:16240"/>
        <dbReference type="EC" id="1.11.1.6"/>
    </reaction>
</comment>
<dbReference type="Gene3D" id="1.20.1370.20">
    <property type="match status" value="1"/>
</dbReference>
<sequence length="717" mass="79448">MAKDPGKSKEPKSSGKRSVPPIPSRTGHGGELHQTAAGNIHGRLTTNQGVVISDNQNSLRLGERGTALLEDFILREKIAHFDHERIPERIVYARGSAAHGYFQVYKSLSAITRAAFLQNPQERTRVFVRFSTLTGGAGSIDTPRDLRGFAVKFYTSEGNFDLVGSNIPVFFIQDAMKFPDLAHALKMEPDRGFPQAASAHDTFWDFVSLTPESMHMLMWVMSDRAIPRSFRMMEGFGVHTFRLINACDEAKFVKFHWRPTIGSTSLIWDEAVKLGGADPDFHRRDLWEAIDKEHYPEFELGLQVFDEAFAEKLDFDILDPTKLISEELLPLQMVGKLVLDRNPDNFFAETEQVAFHPGHVVPGIDFTNDPLLQGRLCSYLDAQLIRLGGPNFHEIPINRPVCPWRNFQRDGQMRMTVAPGQIAYEPNSIARDTPRECPETGFQSYRANYPVESSTEKRRSRAESFADHYSQARLFWTSMTPPEQQHIVSAFSFELGKVARPAIRQRMLGHLMTIHSELGRRVIAALGVEEVEPAKPAVQPRNDKPSPALSIVAKAPKTIQGRKIAILVTDGSDAAFIGKLKRQITGAGAEVAVLAPLIGGIRTSDGNRLAADHALYAGPSVFFDAVAILPSSEGVVNLAREAAAIDWLRDAFAHLKVIAYHTDAALLFEKAQIDVAADEGMVVLNGSTGGVGTFLDMAKQHRIWAREPLVRGATASK</sequence>
<name>A0ABU5E7E9_9PROT</name>
<dbReference type="InterPro" id="IPR043156">
    <property type="entry name" value="Catalase_clade2_helical"/>
</dbReference>
<evidence type="ECO:0000313" key="13">
    <source>
        <dbReference type="Proteomes" id="UP001279642"/>
    </source>
</evidence>
<keyword evidence="5 9" id="KW-0479">Metal-binding</keyword>
<comment type="caution">
    <text evidence="12">The sequence shown here is derived from an EMBL/GenBank/DDBJ whole genome shotgun (WGS) entry which is preliminary data.</text>
</comment>
<keyword evidence="7 9" id="KW-0408">Iron</keyword>
<gene>
    <name evidence="12" type="ORF">SMD27_02140</name>
</gene>
<feature type="compositionally biased region" description="Basic and acidic residues" evidence="10">
    <location>
        <begin position="1"/>
        <end position="13"/>
    </location>
</feature>
<evidence type="ECO:0000256" key="2">
    <source>
        <dbReference type="ARBA" id="ARBA00012314"/>
    </source>
</evidence>
<reference evidence="12 13" key="1">
    <citation type="journal article" date="2016" name="Antonie Van Leeuwenhoek">
        <title>Dongia soli sp. nov., isolated from soil from Dokdo, Korea.</title>
        <authorList>
            <person name="Kim D.U."/>
            <person name="Lee H."/>
            <person name="Kim H."/>
            <person name="Kim S.G."/>
            <person name="Ka J.O."/>
        </authorList>
    </citation>
    <scope>NUCLEOTIDE SEQUENCE [LARGE SCALE GENOMIC DNA]</scope>
    <source>
        <strain evidence="12 13">D78</strain>
    </source>
</reference>
<dbReference type="PANTHER" id="PTHR42821:SF1">
    <property type="entry name" value="CATALASE-B"/>
    <property type="match status" value="1"/>
</dbReference>
<organism evidence="12 13">
    <name type="scientific">Dongia soli</name>
    <dbReference type="NCBI Taxonomy" id="600628"/>
    <lineage>
        <taxon>Bacteria</taxon>
        <taxon>Pseudomonadati</taxon>
        <taxon>Pseudomonadota</taxon>
        <taxon>Alphaproteobacteria</taxon>
        <taxon>Rhodospirillales</taxon>
        <taxon>Dongiaceae</taxon>
        <taxon>Dongia</taxon>
    </lineage>
</organism>
<dbReference type="InterPro" id="IPR024712">
    <property type="entry name" value="Catalase_clade2"/>
</dbReference>
<evidence type="ECO:0000256" key="4">
    <source>
        <dbReference type="ARBA" id="ARBA00022617"/>
    </source>
</evidence>
<comment type="cofactor">
    <cofactor evidence="1 9">
        <name>heme</name>
        <dbReference type="ChEBI" id="CHEBI:30413"/>
    </cofactor>
</comment>
<keyword evidence="6 9" id="KW-0560">Oxidoreductase</keyword>
<dbReference type="SUPFAM" id="SSF52317">
    <property type="entry name" value="Class I glutamine amidotransferase-like"/>
    <property type="match status" value="1"/>
</dbReference>
<dbReference type="Gene3D" id="2.40.180.10">
    <property type="entry name" value="Catalase core domain"/>
    <property type="match status" value="1"/>
</dbReference>
<feature type="region of interest" description="Disordered" evidence="10">
    <location>
        <begin position="1"/>
        <end position="34"/>
    </location>
</feature>
<dbReference type="InterPro" id="IPR029062">
    <property type="entry name" value="Class_I_gatase-like"/>
</dbReference>
<keyword evidence="3 9" id="KW-0575">Peroxidase</keyword>
<proteinExistence type="inferred from homology"/>
<dbReference type="Pfam" id="PF06628">
    <property type="entry name" value="Catalase-rel"/>
    <property type="match status" value="1"/>
</dbReference>
<evidence type="ECO:0000256" key="8">
    <source>
        <dbReference type="ARBA" id="ARBA00023324"/>
    </source>
</evidence>
<dbReference type="InterPro" id="IPR011614">
    <property type="entry name" value="Catalase_core"/>
</dbReference>